<dbReference type="PANTHER" id="PTHR31834:SF1">
    <property type="entry name" value="INITIATION-SPECIFIC ALPHA-1,6-MANNOSYLTRANSFERASE"/>
    <property type="match status" value="1"/>
</dbReference>
<dbReference type="Gene3D" id="3.90.550.20">
    <property type="match status" value="1"/>
</dbReference>
<sequence>MNAKEFDLRGRKIPRIIYQTIGDGEIPLPIKENIEKIKKENPEWDYRLYRDKDIESFIETEFGNNVLKIYKKIDDSYGAARADLFRYLILYKYGGVYLDIKSRFYGPISQFVKGDEGFIISQWSNAVGEKYEGFGLKSELSFIPGGEFQQWHIIAAPGHPFLREVVESIIKKVNSYRPWKDGTGKVGVLNLTGPIIYTKTIYPILDLYPHKFIRRESDIGLEYSIFGKDKHKNAFVLHYSKLQNPIVKPSFWLQIPYALWNVARKLKSIIKI</sequence>
<protein>
    <recommendedName>
        <fullName evidence="3">Glycosyl transferase</fullName>
    </recommendedName>
</protein>
<accession>A0AB33ICI9</accession>
<evidence type="ECO:0000313" key="1">
    <source>
        <dbReference type="EMBL" id="BCK75990.1"/>
    </source>
</evidence>
<dbReference type="Pfam" id="PF04488">
    <property type="entry name" value="Gly_transf_sug"/>
    <property type="match status" value="1"/>
</dbReference>
<evidence type="ECO:0008006" key="3">
    <source>
        <dbReference type="Google" id="ProtNLM"/>
    </source>
</evidence>
<dbReference type="Proteomes" id="UP000516424">
    <property type="component" value="Chromosome"/>
</dbReference>
<gene>
    <name evidence="1" type="ORF">EMQ_1596</name>
</gene>
<organism evidence="1 2">
    <name type="scientific">Acetobacter aceti NBRC 14818</name>
    <dbReference type="NCBI Taxonomy" id="887700"/>
    <lineage>
        <taxon>Bacteria</taxon>
        <taxon>Pseudomonadati</taxon>
        <taxon>Pseudomonadota</taxon>
        <taxon>Alphaproteobacteria</taxon>
        <taxon>Acetobacterales</taxon>
        <taxon>Acetobacteraceae</taxon>
        <taxon>Acetobacter</taxon>
        <taxon>Acetobacter subgen. Acetobacter</taxon>
    </lineage>
</organism>
<dbReference type="InterPro" id="IPR029044">
    <property type="entry name" value="Nucleotide-diphossugar_trans"/>
</dbReference>
<dbReference type="RefSeq" id="WP_018308199.1">
    <property type="nucleotide sequence ID" value="NZ_AP023410.1"/>
</dbReference>
<evidence type="ECO:0000313" key="2">
    <source>
        <dbReference type="Proteomes" id="UP000516424"/>
    </source>
</evidence>
<reference evidence="1 2" key="1">
    <citation type="journal article" date="2011" name="Microbiology">
        <title>Transcriptome response to different carbon sources in Acetobacter aceti.</title>
        <authorList>
            <person name="Sakurai K."/>
            <person name="Arai H."/>
            <person name="Ishii M."/>
            <person name="Igarashi Y."/>
        </authorList>
    </citation>
    <scope>NUCLEOTIDE SEQUENCE [LARGE SCALE GENOMIC DNA]</scope>
    <source>
        <strain evidence="1 2">NBRC 14818</strain>
    </source>
</reference>
<dbReference type="SUPFAM" id="SSF53448">
    <property type="entry name" value="Nucleotide-diphospho-sugar transferases"/>
    <property type="match status" value="1"/>
</dbReference>
<dbReference type="GO" id="GO:0000009">
    <property type="term" value="F:alpha-1,6-mannosyltransferase activity"/>
    <property type="evidence" value="ECO:0007669"/>
    <property type="project" value="InterPro"/>
</dbReference>
<keyword evidence="2" id="KW-1185">Reference proteome</keyword>
<dbReference type="InterPro" id="IPR007577">
    <property type="entry name" value="GlycoTrfase_DXD_sugar-bd_CS"/>
</dbReference>
<dbReference type="PANTHER" id="PTHR31834">
    <property type="entry name" value="INITIATION-SPECIFIC ALPHA-1,6-MANNOSYLTRANSFERASE"/>
    <property type="match status" value="1"/>
</dbReference>
<dbReference type="GO" id="GO:0006487">
    <property type="term" value="P:protein N-linked glycosylation"/>
    <property type="evidence" value="ECO:0007669"/>
    <property type="project" value="TreeGrafter"/>
</dbReference>
<dbReference type="EMBL" id="AP023410">
    <property type="protein sequence ID" value="BCK75990.1"/>
    <property type="molecule type" value="Genomic_DNA"/>
</dbReference>
<name>A0AB33ICI9_ACEAC</name>
<proteinExistence type="predicted"/>
<dbReference type="AlphaFoldDB" id="A0AB33ICI9"/>
<dbReference type="InterPro" id="IPR039367">
    <property type="entry name" value="Och1-like"/>
</dbReference>